<evidence type="ECO:0000313" key="2">
    <source>
        <dbReference type="EMBL" id="PRP91563.1"/>
    </source>
</evidence>
<dbReference type="Proteomes" id="UP000238823">
    <property type="component" value="Unassembled WGS sequence"/>
</dbReference>
<gene>
    <name evidence="2" type="ORF">ENSA7_82150</name>
</gene>
<dbReference type="EMBL" id="PVNL01000173">
    <property type="protein sequence ID" value="PRP91563.1"/>
    <property type="molecule type" value="Genomic_DNA"/>
</dbReference>
<feature type="signal peptide" evidence="1">
    <location>
        <begin position="1"/>
        <end position="19"/>
    </location>
</feature>
<feature type="chain" id="PRO_5015513009" description="VWFA domain-containing protein" evidence="1">
    <location>
        <begin position="20"/>
        <end position="571"/>
    </location>
</feature>
<dbReference type="InterPro" id="IPR036465">
    <property type="entry name" value="vWFA_dom_sf"/>
</dbReference>
<accession>A0A2S9XFC1</accession>
<keyword evidence="1" id="KW-0732">Signal</keyword>
<evidence type="ECO:0000256" key="1">
    <source>
        <dbReference type="SAM" id="SignalP"/>
    </source>
</evidence>
<organism evidence="2 3">
    <name type="scientific">Enhygromyxa salina</name>
    <dbReference type="NCBI Taxonomy" id="215803"/>
    <lineage>
        <taxon>Bacteria</taxon>
        <taxon>Pseudomonadati</taxon>
        <taxon>Myxococcota</taxon>
        <taxon>Polyangia</taxon>
        <taxon>Nannocystales</taxon>
        <taxon>Nannocystaceae</taxon>
        <taxon>Enhygromyxa</taxon>
    </lineage>
</organism>
<evidence type="ECO:0000313" key="3">
    <source>
        <dbReference type="Proteomes" id="UP000238823"/>
    </source>
</evidence>
<dbReference type="AlphaFoldDB" id="A0A2S9XFC1"/>
<comment type="caution">
    <text evidence="2">The sequence shown here is derived from an EMBL/GenBank/DDBJ whole genome shotgun (WGS) entry which is preliminary data.</text>
</comment>
<evidence type="ECO:0008006" key="4">
    <source>
        <dbReference type="Google" id="ProtNLM"/>
    </source>
</evidence>
<dbReference type="PROSITE" id="PS51257">
    <property type="entry name" value="PROKAR_LIPOPROTEIN"/>
    <property type="match status" value="1"/>
</dbReference>
<protein>
    <recommendedName>
        <fullName evidence="4">VWFA domain-containing protein</fullName>
    </recommendedName>
</protein>
<name>A0A2S9XFC1_9BACT</name>
<sequence length="571" mass="61330">MSRLSLGSTFTLFTGCAMAMAMTMTSGCLNHPLKPVELEKGEEKTRPVQLTVNKDVDILFVIDNSGSMGEEQAILANNFGAFIQKLEADDVEANYRLGITTSDNGNPWCPPGTTTPEAGNLVLSSCKSRIGDFIFNNGETDVTDLACNDICTLDATALEILPTTTDYDSTPKPRKWLENIEGKKNIPDSTSTEEAFKCFGPQGINGCGFESQLESMYLALIRAQNAEEVGSYGFLRASAILAVVFVTDEADCSYNKSFAEIFEQDGNRVFWSDPGASFPTSAVCWNAGVDCEGDPSNYDACNAVNKDVDGNVGVDNKDAVLHPMSRYIGLLDGLEKQKQEVYAEQEVIVGLIGGVASDGTPFYGDVSGTNPMFQNSFGIGPGCEAPNPINPAEPVQAVPPVRLRDLVNEFTPGNMFSICQQDYSFAMEAIADEIREQIQPACYANCVKDTDASTDIVEPECNVEEDPPGDNNDVKIEECLRDANGYVIDAGTDDYTMPSASANVCYVLLTDDSDLTTSTADDMSQECLDLNYNLEFKVARRPGFPAAGGTSISATCSLADFADVTCPGIGG</sequence>
<reference evidence="2 3" key="1">
    <citation type="submission" date="2018-03" db="EMBL/GenBank/DDBJ databases">
        <title>Draft Genome Sequences of the Obligatory Marine Myxobacteria Enhygromyxa salina SWB007.</title>
        <authorList>
            <person name="Poehlein A."/>
            <person name="Moghaddam J.A."/>
            <person name="Harms H."/>
            <person name="Alanjari M."/>
            <person name="Koenig G.M."/>
            <person name="Daniel R."/>
            <person name="Schaeberle T.F."/>
        </authorList>
    </citation>
    <scope>NUCLEOTIDE SEQUENCE [LARGE SCALE GENOMIC DNA]</scope>
    <source>
        <strain evidence="2 3">SWB007</strain>
    </source>
</reference>
<dbReference type="Gene3D" id="3.40.50.410">
    <property type="entry name" value="von Willebrand factor, type A domain"/>
    <property type="match status" value="1"/>
</dbReference>
<dbReference type="RefSeq" id="WP_106094956.1">
    <property type="nucleotide sequence ID" value="NZ_PVNL01000173.1"/>
</dbReference>
<dbReference type="OrthoDB" id="5485768at2"/>
<proteinExistence type="predicted"/>